<protein>
    <submittedName>
        <fullName evidence="3">Uncharacterized protein</fullName>
    </submittedName>
</protein>
<reference evidence="3" key="1">
    <citation type="journal article" date="2020" name="Nature">
        <title>Giant virus diversity and host interactions through global metagenomics.</title>
        <authorList>
            <person name="Schulz F."/>
            <person name="Roux S."/>
            <person name="Paez-Espino D."/>
            <person name="Jungbluth S."/>
            <person name="Walsh D.A."/>
            <person name="Denef V.J."/>
            <person name="McMahon K.D."/>
            <person name="Konstantinidis K.T."/>
            <person name="Eloe-Fadrosh E.A."/>
            <person name="Kyrpides N.C."/>
            <person name="Woyke T."/>
        </authorList>
    </citation>
    <scope>NUCLEOTIDE SEQUENCE</scope>
    <source>
        <strain evidence="3">GVMAG-M-3300021425-30</strain>
    </source>
</reference>
<feature type="region of interest" description="Disordered" evidence="1">
    <location>
        <begin position="1"/>
        <end position="78"/>
    </location>
</feature>
<accession>A0A6C0CP99</accession>
<proteinExistence type="predicted"/>
<keyword evidence="2" id="KW-1133">Transmembrane helix</keyword>
<organism evidence="3">
    <name type="scientific">viral metagenome</name>
    <dbReference type="NCBI Taxonomy" id="1070528"/>
    <lineage>
        <taxon>unclassified sequences</taxon>
        <taxon>metagenomes</taxon>
        <taxon>organismal metagenomes</taxon>
    </lineage>
</organism>
<feature type="region of interest" description="Disordered" evidence="1">
    <location>
        <begin position="248"/>
        <end position="273"/>
    </location>
</feature>
<dbReference type="AlphaFoldDB" id="A0A6C0CP99"/>
<name>A0A6C0CP99_9ZZZZ</name>
<evidence type="ECO:0000256" key="1">
    <source>
        <dbReference type="SAM" id="MobiDB-lite"/>
    </source>
</evidence>
<evidence type="ECO:0000313" key="3">
    <source>
        <dbReference type="EMBL" id="QHT06428.1"/>
    </source>
</evidence>
<feature type="transmembrane region" description="Helical" evidence="2">
    <location>
        <begin position="171"/>
        <end position="190"/>
    </location>
</feature>
<dbReference type="EMBL" id="MN739468">
    <property type="protein sequence ID" value="QHT06428.1"/>
    <property type="molecule type" value="Genomic_DNA"/>
</dbReference>
<feature type="compositionally biased region" description="Basic and acidic residues" evidence="1">
    <location>
        <begin position="25"/>
        <end position="38"/>
    </location>
</feature>
<sequence length="481" mass="55291">MDTSGNVSLDNIELNVSEDSGNLGDDERIKISTDKTEAENIVVELNGENITPDNSERSDTDEDNASGSSSGTPASFELTRKPTNYNVKYKKLSYETVQRRINSTYEQDIVHRYSSALDVLASYIKGHKIIYMESQSYMTRYLNYMMFPAIFVSAVSAVIQGPFQCSEHGEIILASISAFVAFLLSIVNYMKLDAKSEAHKISAHQYDKLQSYVEFQSGQVLLFSNPTLSKSNVAQEITREKKDIDALYNASPPNSSSEDDEDKRNKITNKRLSEKAKEISKTRSLAEKELLDKMKNMVKTVEEKISDIKETNQFIIPRKIRYRYPIIYNTNVFAIIKKIDDYRTKTISSLKNVKNELRFIKSYQRERGFKKNKKIDKRAVELFAEKKNLVDTILYLNTAFSLIDKMFQQEITNAELEKTHWFSFWIVDTFSCCCPSIKKIIIPDKYIEPHNCCGDTMRKIMDTDKLVHIKHNINDHADENV</sequence>
<keyword evidence="2" id="KW-0812">Transmembrane</keyword>
<keyword evidence="2" id="KW-0472">Membrane</keyword>
<evidence type="ECO:0000256" key="2">
    <source>
        <dbReference type="SAM" id="Phobius"/>
    </source>
</evidence>
<feature type="transmembrane region" description="Helical" evidence="2">
    <location>
        <begin position="141"/>
        <end position="159"/>
    </location>
</feature>